<accession>A0A655Y3Q1</accession>
<dbReference type="Proteomes" id="UP000044806">
    <property type="component" value="Unassembled WGS sequence"/>
</dbReference>
<name>A0A655Y3Q1_VIBCL</name>
<reference evidence="3 4" key="1">
    <citation type="submission" date="2015-07" db="EMBL/GenBank/DDBJ databases">
        <authorList>
            <consortium name="Pathogen Informatics"/>
        </authorList>
    </citation>
    <scope>NUCLEOTIDE SEQUENCE [LARGE SCALE GENOMIC DNA]</scope>
    <source>
        <strain evidence="2 3">A316</strain>
        <strain evidence="1 4">A51</strain>
    </source>
</reference>
<dbReference type="EMBL" id="CWOW01000009">
    <property type="protein sequence ID" value="CSA64167.1"/>
    <property type="molecule type" value="Genomic_DNA"/>
</dbReference>
<organism evidence="2 3">
    <name type="scientific">Vibrio cholerae</name>
    <dbReference type="NCBI Taxonomy" id="666"/>
    <lineage>
        <taxon>Bacteria</taxon>
        <taxon>Pseudomonadati</taxon>
        <taxon>Pseudomonadota</taxon>
        <taxon>Gammaproteobacteria</taxon>
        <taxon>Vibrionales</taxon>
        <taxon>Vibrionaceae</taxon>
        <taxon>Vibrio</taxon>
    </lineage>
</organism>
<evidence type="ECO:0000313" key="2">
    <source>
        <dbReference type="EMBL" id="CSC29676.1"/>
    </source>
</evidence>
<sequence length="84" mass="9927">MILFIGDRQPCWNLRFLRCTNGKHGFEILFVLDSIYKNSYQHTVIECFEAAVFVWEFIGGRHQETHRYALNIAAIFEGFLVDNR</sequence>
<dbReference type="AlphaFoldDB" id="A0A655Y3Q1"/>
<evidence type="ECO:0000313" key="3">
    <source>
        <dbReference type="Proteomes" id="UP000041770"/>
    </source>
</evidence>
<proteinExistence type="predicted"/>
<evidence type="ECO:0000313" key="1">
    <source>
        <dbReference type="EMBL" id="CSA64167.1"/>
    </source>
</evidence>
<protein>
    <submittedName>
        <fullName evidence="2">Uncharacterized protein</fullName>
    </submittedName>
</protein>
<evidence type="ECO:0000313" key="4">
    <source>
        <dbReference type="Proteomes" id="UP000044806"/>
    </source>
</evidence>
<dbReference type="Proteomes" id="UP000041770">
    <property type="component" value="Unassembled WGS sequence"/>
</dbReference>
<dbReference type="EMBL" id="CWQY01000005">
    <property type="protein sequence ID" value="CSC29676.1"/>
    <property type="molecule type" value="Genomic_DNA"/>
</dbReference>
<gene>
    <name evidence="1" type="ORF">ERS013165_02093</name>
    <name evidence="2" type="ORF">ERS013200_01062</name>
</gene>